<feature type="coiled-coil region" evidence="1">
    <location>
        <begin position="425"/>
        <end position="452"/>
    </location>
</feature>
<dbReference type="InterPro" id="IPR002035">
    <property type="entry name" value="VWF_A"/>
</dbReference>
<dbReference type="RefSeq" id="WP_377735656.1">
    <property type="nucleotide sequence ID" value="NZ_JBHSRI010000025.1"/>
</dbReference>
<proteinExistence type="predicted"/>
<feature type="region of interest" description="Disordered" evidence="2">
    <location>
        <begin position="23"/>
        <end position="66"/>
    </location>
</feature>
<sequence>MKRITTFLLFALLILLTGCNADEPKETGIVPGETIKNEEKEPEEKETDSQENGTAKNTEVESQPLPTTLNELALLPPGYTERLSIVDEKDQKEILKLTKDLPEISKDMSNEELDNYYNQLLALFQRDFKGPEDIIDKLKFQTIGNPEIEDPRKQFKENLNVMVILDASGSMGKKIGSQTQMEAAQAAIKKFVNGLPKEANVGLRIYGQEGTGNQADKALSCSSSELLYPISPFDAATFNESLSKAKPAGWTPIQLALNEAQKDLAAFKGDENTNIVYLVSDGISTCEDDPITAAKSLYDSDITPIVNVIGFNVDSDGQKQLKEIAKVTEGTYQDVTSEKSLQNELDQAKMLAEKWEQWKEQSTKEVGYEQTSNNIDIFVYMVDEEGKYIYERQQIGFILTYLFQKQDKMSQESHDYLTTKHNDYHAWIKEEYDKLKAELKTLNELNSQEAIKSLEETYQNSTP</sequence>
<evidence type="ECO:0000256" key="1">
    <source>
        <dbReference type="SAM" id="Coils"/>
    </source>
</evidence>
<evidence type="ECO:0000313" key="5">
    <source>
        <dbReference type="EMBL" id="MFC6041021.1"/>
    </source>
</evidence>
<gene>
    <name evidence="5" type="ORF">ACFPYN_16460</name>
</gene>
<evidence type="ECO:0000256" key="2">
    <source>
        <dbReference type="SAM" id="MobiDB-lite"/>
    </source>
</evidence>
<name>A0ABW1LC18_9BACL</name>
<dbReference type="Proteomes" id="UP001596170">
    <property type="component" value="Unassembled WGS sequence"/>
</dbReference>
<organism evidence="5 6">
    <name type="scientific">Paenisporosarcina macmurdoensis</name>
    <dbReference type="NCBI Taxonomy" id="212659"/>
    <lineage>
        <taxon>Bacteria</taxon>
        <taxon>Bacillati</taxon>
        <taxon>Bacillota</taxon>
        <taxon>Bacilli</taxon>
        <taxon>Bacillales</taxon>
        <taxon>Caryophanaceae</taxon>
        <taxon>Paenisporosarcina</taxon>
    </lineage>
</organism>
<dbReference type="PROSITE" id="PS50234">
    <property type="entry name" value="VWFA"/>
    <property type="match status" value="1"/>
</dbReference>
<feature type="domain" description="VWFA" evidence="4">
    <location>
        <begin position="160"/>
        <end position="355"/>
    </location>
</feature>
<dbReference type="SMART" id="SM00327">
    <property type="entry name" value="VWA"/>
    <property type="match status" value="1"/>
</dbReference>
<protein>
    <submittedName>
        <fullName evidence="5">VWA domain-containing protein</fullName>
    </submittedName>
</protein>
<evidence type="ECO:0000259" key="4">
    <source>
        <dbReference type="PROSITE" id="PS50234"/>
    </source>
</evidence>
<reference evidence="6" key="1">
    <citation type="journal article" date="2019" name="Int. J. Syst. Evol. Microbiol.">
        <title>The Global Catalogue of Microorganisms (GCM) 10K type strain sequencing project: providing services to taxonomists for standard genome sequencing and annotation.</title>
        <authorList>
            <consortium name="The Broad Institute Genomics Platform"/>
            <consortium name="The Broad Institute Genome Sequencing Center for Infectious Disease"/>
            <person name="Wu L."/>
            <person name="Ma J."/>
        </authorList>
    </citation>
    <scope>NUCLEOTIDE SEQUENCE [LARGE SCALE GENOMIC DNA]</scope>
    <source>
        <strain evidence="6">CCUG 54527</strain>
    </source>
</reference>
<feature type="signal peptide" evidence="3">
    <location>
        <begin position="1"/>
        <end position="21"/>
    </location>
</feature>
<evidence type="ECO:0000313" key="6">
    <source>
        <dbReference type="Proteomes" id="UP001596170"/>
    </source>
</evidence>
<dbReference type="InterPro" id="IPR036465">
    <property type="entry name" value="vWFA_dom_sf"/>
</dbReference>
<dbReference type="SUPFAM" id="SSF53300">
    <property type="entry name" value="vWA-like"/>
    <property type="match status" value="1"/>
</dbReference>
<comment type="caution">
    <text evidence="5">The sequence shown here is derived from an EMBL/GenBank/DDBJ whole genome shotgun (WGS) entry which is preliminary data.</text>
</comment>
<accession>A0ABW1LC18</accession>
<feature type="compositionally biased region" description="Polar residues" evidence="2">
    <location>
        <begin position="50"/>
        <end position="66"/>
    </location>
</feature>
<feature type="chain" id="PRO_5047304413" evidence="3">
    <location>
        <begin position="22"/>
        <end position="463"/>
    </location>
</feature>
<dbReference type="Pfam" id="PF00092">
    <property type="entry name" value="VWA"/>
    <property type="match status" value="1"/>
</dbReference>
<keyword evidence="6" id="KW-1185">Reference proteome</keyword>
<dbReference type="PROSITE" id="PS51257">
    <property type="entry name" value="PROKAR_LIPOPROTEIN"/>
    <property type="match status" value="1"/>
</dbReference>
<keyword evidence="3" id="KW-0732">Signal</keyword>
<evidence type="ECO:0000256" key="3">
    <source>
        <dbReference type="SAM" id="SignalP"/>
    </source>
</evidence>
<dbReference type="Gene3D" id="3.40.50.410">
    <property type="entry name" value="von Willebrand factor, type A domain"/>
    <property type="match status" value="1"/>
</dbReference>
<keyword evidence="1" id="KW-0175">Coiled coil</keyword>
<dbReference type="EMBL" id="JBHSRI010000025">
    <property type="protein sequence ID" value="MFC6041021.1"/>
    <property type="molecule type" value="Genomic_DNA"/>
</dbReference>